<dbReference type="Proteomes" id="UP000069902">
    <property type="component" value="Chromosome cPNK"/>
</dbReference>
<sequence length="69" mass="7569">MVDLSGHHRVVTGASSGIGLAVLKSLLQQKIYVQLIGRNLEKLENSFKCDCSVTFAEYDCLDIADLNKV</sequence>
<gene>
    <name evidence="1" type="ORF">PNK_1278</name>
</gene>
<reference evidence="2" key="1">
    <citation type="submission" date="2015-09" db="EMBL/GenBank/DDBJ databases">
        <authorList>
            <person name="Bertelli C."/>
        </authorList>
    </citation>
    <scope>NUCLEOTIDE SEQUENCE [LARGE SCALE GENOMIC DNA]</scope>
    <source>
        <strain evidence="2">KNic</strain>
    </source>
</reference>
<evidence type="ECO:0000313" key="1">
    <source>
        <dbReference type="EMBL" id="CUI16895.1"/>
    </source>
</evidence>
<dbReference type="RefSeq" id="WP_158021728.1">
    <property type="nucleotide sequence ID" value="NZ_LN879502.1"/>
</dbReference>
<dbReference type="InParanoid" id="A0A0U5JEU5"/>
<dbReference type="KEGG" id="pnl:PNK_1278"/>
<proteinExistence type="predicted"/>
<dbReference type="InterPro" id="IPR036291">
    <property type="entry name" value="NAD(P)-bd_dom_sf"/>
</dbReference>
<keyword evidence="2" id="KW-1185">Reference proteome</keyword>
<protein>
    <submittedName>
        <fullName evidence="1">Short-chain dehydrogenase/reductase</fullName>
    </submittedName>
</protein>
<organism evidence="1 2">
    <name type="scientific">Candidatus Protochlamydia naegleriophila</name>
    <dbReference type="NCBI Taxonomy" id="389348"/>
    <lineage>
        <taxon>Bacteria</taxon>
        <taxon>Pseudomonadati</taxon>
        <taxon>Chlamydiota</taxon>
        <taxon>Chlamydiia</taxon>
        <taxon>Parachlamydiales</taxon>
        <taxon>Parachlamydiaceae</taxon>
        <taxon>Candidatus Protochlamydia</taxon>
    </lineage>
</organism>
<dbReference type="STRING" id="389348.PNK_1278"/>
<dbReference type="EMBL" id="LN879502">
    <property type="protein sequence ID" value="CUI16895.1"/>
    <property type="molecule type" value="Genomic_DNA"/>
</dbReference>
<evidence type="ECO:0000313" key="2">
    <source>
        <dbReference type="Proteomes" id="UP000069902"/>
    </source>
</evidence>
<dbReference type="Gene3D" id="3.40.50.720">
    <property type="entry name" value="NAD(P)-binding Rossmann-like Domain"/>
    <property type="match status" value="1"/>
</dbReference>
<dbReference type="PATRIC" id="fig|389348.3.peg.1429"/>
<dbReference type="AlphaFoldDB" id="A0A0U5JEU5"/>
<dbReference type="SUPFAM" id="SSF51735">
    <property type="entry name" value="NAD(P)-binding Rossmann-fold domains"/>
    <property type="match status" value="1"/>
</dbReference>
<accession>A0A0U5JEU5</accession>
<name>A0A0U5JEU5_9BACT</name>